<keyword evidence="1" id="KW-0812">Transmembrane</keyword>
<proteinExistence type="predicted"/>
<evidence type="ECO:0000256" key="1">
    <source>
        <dbReference type="SAM" id="Phobius"/>
    </source>
</evidence>
<organism evidence="2 3">
    <name type="scientific">Paenibacillus riograndensis</name>
    <dbReference type="NCBI Taxonomy" id="483937"/>
    <lineage>
        <taxon>Bacteria</taxon>
        <taxon>Bacillati</taxon>
        <taxon>Bacillota</taxon>
        <taxon>Bacilli</taxon>
        <taxon>Bacillales</taxon>
        <taxon>Paenibacillaceae</taxon>
        <taxon>Paenibacillus</taxon>
        <taxon>Paenibacillus sonchi group</taxon>
    </lineage>
</organism>
<protein>
    <recommendedName>
        <fullName evidence="4">Glycosyltransferase RgtA/B/C/D-like domain-containing protein</fullName>
    </recommendedName>
</protein>
<feature type="transmembrane region" description="Helical" evidence="1">
    <location>
        <begin position="158"/>
        <end position="191"/>
    </location>
</feature>
<comment type="caution">
    <text evidence="2">The sequence shown here is derived from an EMBL/GenBank/DDBJ whole genome shotgun (WGS) entry which is preliminary data.</text>
</comment>
<dbReference type="EMBL" id="LIRB01000126">
    <property type="protein sequence ID" value="KWX77325.1"/>
    <property type="molecule type" value="Genomic_DNA"/>
</dbReference>
<feature type="transmembrane region" description="Helical" evidence="1">
    <location>
        <begin position="203"/>
        <end position="223"/>
    </location>
</feature>
<feature type="transmembrane region" description="Helical" evidence="1">
    <location>
        <begin position="355"/>
        <end position="374"/>
    </location>
</feature>
<gene>
    <name evidence="2" type="ORF">AMQ84_12585</name>
</gene>
<feature type="transmembrane region" description="Helical" evidence="1">
    <location>
        <begin position="50"/>
        <end position="72"/>
    </location>
</feature>
<sequence>MRNILIKNKSTWVVFMLGFLLIILYSRYFSFMDEADNILGAISVSQGGDIYKSFFSQHTPFVYYFMSIFALIGVKDYETFRLCMGFVILCLWIFMYIRYSNYFDSKVFNIFVLLYALTINITWAHMVLSDVFYGFSILFLFLESLIYIRTGVVSKKSMIVVAASVFVSVMSAFVSVYSVAILLFLLFIYNIYNKRTKKNISNYIKLSIIIAIPFLILILWYWLTGNLYNFYYQAYKLNRVYYSNYNGINNSSIGLMKQIITSWINHIAYHATTFSKESIFSGVLLFLNLLFCYYHFKRDRALAILIFIFLAFTGVRGFEDFHAIPYYIVSFFNSSFIINQYLFKKQTDSREEYKTNVMRICVFLLLILSLNNYVPNAGVNFTKPNGIIAHSPYDEYINKLTKPDEKIWITSLSPQTYINTNRNPAMRAYIVVPWYIDAFKNEIMGDLTTIKPKLIIFEKDSDVWGYKYSDFAKDILDFLNAEYKPLNSNIDFEKNIYIRKDWFEEANNKLSSHVDGIDNGMLVSNGVNVYLIENNTKRYITNPKVFKRLGFDWKNVITIDDEKLENVRTGAPLD</sequence>
<name>A0A132U152_9BACL</name>
<evidence type="ECO:0000313" key="3">
    <source>
        <dbReference type="Proteomes" id="UP000070475"/>
    </source>
</evidence>
<dbReference type="RefSeq" id="WP_060860638.1">
    <property type="nucleotide sequence ID" value="NZ_LIRB01000126.1"/>
</dbReference>
<keyword evidence="1" id="KW-0472">Membrane</keyword>
<reference evidence="2 3" key="1">
    <citation type="submission" date="2015-08" db="EMBL/GenBank/DDBJ databases">
        <title>Genomes of Paenibacillus riograndensis.</title>
        <authorList>
            <person name="Sant'Anna F.H."/>
            <person name="Souza R."/>
            <person name="Ambrosini A."/>
            <person name="Bach E."/>
            <person name="Fernandes G."/>
            <person name="Balsanelli E."/>
            <person name="Baura V.A."/>
            <person name="Pedrosa F.O."/>
            <person name="Souza E.M."/>
            <person name="Passaglia L."/>
        </authorList>
    </citation>
    <scope>NUCLEOTIDE SEQUENCE [LARGE SCALE GENOMIC DNA]</scope>
    <source>
        <strain evidence="2 3">CAS34</strain>
    </source>
</reference>
<dbReference type="OrthoDB" id="2589256at2"/>
<feature type="transmembrane region" description="Helical" evidence="1">
    <location>
        <begin position="131"/>
        <end position="152"/>
    </location>
</feature>
<keyword evidence="1" id="KW-1133">Transmembrane helix</keyword>
<feature type="transmembrane region" description="Helical" evidence="1">
    <location>
        <begin position="301"/>
        <end position="318"/>
    </location>
</feature>
<feature type="transmembrane region" description="Helical" evidence="1">
    <location>
        <begin position="12"/>
        <end position="30"/>
    </location>
</feature>
<feature type="transmembrane region" description="Helical" evidence="1">
    <location>
        <begin position="79"/>
        <end position="99"/>
    </location>
</feature>
<keyword evidence="3" id="KW-1185">Reference proteome</keyword>
<accession>A0A132U152</accession>
<feature type="transmembrane region" description="Helical" evidence="1">
    <location>
        <begin position="324"/>
        <end position="343"/>
    </location>
</feature>
<dbReference type="Proteomes" id="UP000070475">
    <property type="component" value="Unassembled WGS sequence"/>
</dbReference>
<evidence type="ECO:0000313" key="2">
    <source>
        <dbReference type="EMBL" id="KWX77325.1"/>
    </source>
</evidence>
<feature type="transmembrane region" description="Helical" evidence="1">
    <location>
        <begin position="105"/>
        <end position="124"/>
    </location>
</feature>
<dbReference type="AlphaFoldDB" id="A0A132U152"/>
<evidence type="ECO:0008006" key="4">
    <source>
        <dbReference type="Google" id="ProtNLM"/>
    </source>
</evidence>
<dbReference type="PATRIC" id="fig|483937.3.peg.2512"/>
<feature type="transmembrane region" description="Helical" evidence="1">
    <location>
        <begin position="279"/>
        <end position="296"/>
    </location>
</feature>